<keyword evidence="8 9" id="KW-0539">Nucleus</keyword>
<evidence type="ECO:0000256" key="1">
    <source>
        <dbReference type="ARBA" id="ARBA00004567"/>
    </source>
</evidence>
<sequence length="775" mass="89241">MNRDFKDIEMLDIPMEDNDDVDTSVSSVTEGIVTDSPTSNEEVERPSTPRESLSYTTASYSLSSYFSNDSESIPLFQWLSSDTALSFEFDHNRYRSSLHHRTALDNDYIKYIETNFKTIEDFEANLKIADEESFSQPIGVITRHNEAPQLSQSQIIDDAYDSIVDHLTLDFVEQPRIDDSNSIVSKFNYLLVILECLRATCFSKDVRRRPDIIVKWVNLFDSQPSAELVDEVMTSNSQCYAHPLFWNTLLSKCICRGLFDQSVNILEHSYYQELEGAEDDLYHTIRDLQTLLLSYTAMADKGQFSQWKSSACEFRDSLSSVNISTTDTSKNALYRIMLNQIYDVACILTGFARTIANYCENWYELYLAYSLFQIRDDETVYQEYFSQAIKERPPLVDHHEYDDFDELTEFCLLQILEGKFLKALEGIFDLDPATAAYASLLLEHKGYLDPYYSTDISKNGTLVGMSHRKRISEYFLLNHAYNCLNIHPLVPVGIGILSNRLLNPSPKAQERNKRTIAHFLPKYEIVDNDDQEWALTVCADLHLASTAKDIYYQAGLRALGQNNLYEALENFVNCYDPNKSSGSYHKEGLHQIQHIVWEIIFTDCLVCNKPIQDELINSIVDQKVDFVIHSIIQQCISPYAVLKQFYDSLKSGNPNPSLSVSRLVHLLNFNFLPDKFKPLLLCQFLPLLKGESKLRQADLFTIAELIESYEGDTSEQNKVEGEKLYTVSISHKEEEGQLESYDWRRSLTLPSKFSDMLKLLRRQTTIQIGRKFVEY</sequence>
<evidence type="ECO:0000256" key="6">
    <source>
        <dbReference type="ARBA" id="ARBA00023010"/>
    </source>
</evidence>
<evidence type="ECO:0000256" key="9">
    <source>
        <dbReference type="RuleBase" id="RU365073"/>
    </source>
</evidence>
<name>A0AAD5BCB7_9ASCO</name>
<dbReference type="PANTHER" id="PTHR13373:SF21">
    <property type="entry name" value="NUCLEAR PORE COMPLEX PROTEIN NUP85"/>
    <property type="match status" value="1"/>
</dbReference>
<comment type="subunit">
    <text evidence="9">Component of the nuclear pore complex (NPC).</text>
</comment>
<dbReference type="RefSeq" id="XP_051607228.1">
    <property type="nucleotide sequence ID" value="XM_051753796.1"/>
</dbReference>
<evidence type="ECO:0000256" key="4">
    <source>
        <dbReference type="ARBA" id="ARBA00022816"/>
    </source>
</evidence>
<dbReference type="Pfam" id="PF07575">
    <property type="entry name" value="Nucleopor_Nup85"/>
    <property type="match status" value="1"/>
</dbReference>
<evidence type="ECO:0000313" key="12">
    <source>
        <dbReference type="Proteomes" id="UP001204833"/>
    </source>
</evidence>
<dbReference type="AlphaFoldDB" id="A0AAD5BCB7"/>
<evidence type="ECO:0000256" key="7">
    <source>
        <dbReference type="ARBA" id="ARBA00023132"/>
    </source>
</evidence>
<proteinExistence type="inferred from homology"/>
<evidence type="ECO:0000256" key="10">
    <source>
        <dbReference type="SAM" id="MobiDB-lite"/>
    </source>
</evidence>
<accession>A0AAD5BCB7</accession>
<protein>
    <recommendedName>
        <fullName evidence="9">Nuclear pore complex protein Nup85</fullName>
    </recommendedName>
</protein>
<gene>
    <name evidence="11" type="ORF">KGF57_004300</name>
</gene>
<evidence type="ECO:0000256" key="5">
    <source>
        <dbReference type="ARBA" id="ARBA00022927"/>
    </source>
</evidence>
<keyword evidence="4 9" id="KW-0509">mRNA transport</keyword>
<keyword evidence="9" id="KW-0472">Membrane</keyword>
<dbReference type="InterPro" id="IPR011502">
    <property type="entry name" value="Nucleoporin_Nup85"/>
</dbReference>
<keyword evidence="12" id="KW-1185">Reference proteome</keyword>
<evidence type="ECO:0000256" key="3">
    <source>
        <dbReference type="ARBA" id="ARBA00022448"/>
    </source>
</evidence>
<keyword evidence="3 9" id="KW-0813">Transport</keyword>
<keyword evidence="7 9" id="KW-0906">Nuclear pore complex</keyword>
<feature type="region of interest" description="Disordered" evidence="10">
    <location>
        <begin position="1"/>
        <end position="53"/>
    </location>
</feature>
<dbReference type="Proteomes" id="UP001204833">
    <property type="component" value="Unassembled WGS sequence"/>
</dbReference>
<dbReference type="PANTHER" id="PTHR13373">
    <property type="entry name" value="FROUNT PROTEIN-RELATED"/>
    <property type="match status" value="1"/>
</dbReference>
<dbReference type="GO" id="GO:0006406">
    <property type="term" value="P:mRNA export from nucleus"/>
    <property type="evidence" value="ECO:0007669"/>
    <property type="project" value="TreeGrafter"/>
</dbReference>
<dbReference type="GO" id="GO:0045893">
    <property type="term" value="P:positive regulation of DNA-templated transcription"/>
    <property type="evidence" value="ECO:0007669"/>
    <property type="project" value="TreeGrafter"/>
</dbReference>
<reference evidence="11 12" key="1">
    <citation type="journal article" date="2022" name="DNA Res.">
        <title>Genome analysis of five recently described species of the CUG-Ser clade uncovers Candida theae as a new hybrid lineage with pathogenic potential in the Candida parapsilosis species complex.</title>
        <authorList>
            <person name="Mixao V."/>
            <person name="Del Olmo V."/>
            <person name="Hegedusova E."/>
            <person name="Saus E."/>
            <person name="Pryszcz L."/>
            <person name="Cillingova A."/>
            <person name="Nosek J."/>
            <person name="Gabaldon T."/>
        </authorList>
    </citation>
    <scope>NUCLEOTIDE SEQUENCE [LARGE SCALE GENOMIC DNA]</scope>
    <source>
        <strain evidence="11 12">CBS 12239</strain>
    </source>
</reference>
<keyword evidence="5 9" id="KW-0653">Protein transport</keyword>
<dbReference type="GO" id="GO:0031080">
    <property type="term" value="C:nuclear pore outer ring"/>
    <property type="evidence" value="ECO:0007669"/>
    <property type="project" value="TreeGrafter"/>
</dbReference>
<dbReference type="EMBL" id="JAIHNG010000155">
    <property type="protein sequence ID" value="KAI5950485.1"/>
    <property type="molecule type" value="Genomic_DNA"/>
</dbReference>
<evidence type="ECO:0000256" key="2">
    <source>
        <dbReference type="ARBA" id="ARBA00005573"/>
    </source>
</evidence>
<dbReference type="GO" id="GO:0006606">
    <property type="term" value="P:protein import into nucleus"/>
    <property type="evidence" value="ECO:0007669"/>
    <property type="project" value="TreeGrafter"/>
</dbReference>
<evidence type="ECO:0000256" key="8">
    <source>
        <dbReference type="ARBA" id="ARBA00023242"/>
    </source>
</evidence>
<dbReference type="GeneID" id="76152344"/>
<comment type="subcellular location">
    <subcellularLocation>
        <location evidence="1 9">Nucleus</location>
        <location evidence="1 9">Nuclear pore complex</location>
    </subcellularLocation>
</comment>
<organism evidence="11 12">
    <name type="scientific">Candida theae</name>
    <dbReference type="NCBI Taxonomy" id="1198502"/>
    <lineage>
        <taxon>Eukaryota</taxon>
        <taxon>Fungi</taxon>
        <taxon>Dikarya</taxon>
        <taxon>Ascomycota</taxon>
        <taxon>Saccharomycotina</taxon>
        <taxon>Pichiomycetes</taxon>
        <taxon>Debaryomycetaceae</taxon>
        <taxon>Candida/Lodderomyces clade</taxon>
        <taxon>Candida</taxon>
    </lineage>
</organism>
<comment type="caution">
    <text evidence="11">The sequence shown here is derived from an EMBL/GenBank/DDBJ whole genome shotgun (WGS) entry which is preliminary data.</text>
</comment>
<comment type="function">
    <text evidence="9">Functions as a component of the nuclear pore complex (NPC).</text>
</comment>
<dbReference type="GO" id="GO:0017056">
    <property type="term" value="F:structural constituent of nuclear pore"/>
    <property type="evidence" value="ECO:0007669"/>
    <property type="project" value="TreeGrafter"/>
</dbReference>
<comment type="similarity">
    <text evidence="2 9">Belongs to the nucleoporin Nup85 family.</text>
</comment>
<evidence type="ECO:0000313" key="11">
    <source>
        <dbReference type="EMBL" id="KAI5950485.1"/>
    </source>
</evidence>
<keyword evidence="6 9" id="KW-0811">Translocation</keyword>
<dbReference type="GO" id="GO:0031965">
    <property type="term" value="C:nuclear membrane"/>
    <property type="evidence" value="ECO:0007669"/>
    <property type="project" value="UniProtKB-UniRule"/>
</dbReference>